<feature type="domain" description="BFD-like [2Fe-2S]-binding" evidence="2">
    <location>
        <begin position="366"/>
        <end position="416"/>
    </location>
</feature>
<dbReference type="Gene3D" id="3.40.50.720">
    <property type="entry name" value="NAD(P)-binding Rossmann-like Domain"/>
    <property type="match status" value="1"/>
</dbReference>
<dbReference type="AlphaFoldDB" id="A0A0K1JHT7"/>
<dbReference type="CDD" id="cd19946">
    <property type="entry name" value="GlpA-like_Fer2_BFD-like"/>
    <property type="match status" value="1"/>
</dbReference>
<evidence type="ECO:0008006" key="6">
    <source>
        <dbReference type="Google" id="ProtNLM"/>
    </source>
</evidence>
<dbReference type="PIRSF" id="PIRSF037495">
    <property type="entry name" value="Opine_OX_OoxA/HcnB"/>
    <property type="match status" value="1"/>
</dbReference>
<keyword evidence="1" id="KW-0560">Oxidoreductase</keyword>
<dbReference type="KEGG" id="lmoi:VV02_11055"/>
<protein>
    <recommendedName>
        <fullName evidence="6">FAD/NAD(P)-binding domain-containing protein</fullName>
    </recommendedName>
</protein>
<dbReference type="EMBL" id="CP011112">
    <property type="protein sequence ID" value="AKU16277.1"/>
    <property type="molecule type" value="Genomic_DNA"/>
</dbReference>
<gene>
    <name evidence="4" type="ORF">VV02_11055</name>
</gene>
<dbReference type="InterPro" id="IPR023753">
    <property type="entry name" value="FAD/NAD-binding_dom"/>
</dbReference>
<evidence type="ECO:0000259" key="3">
    <source>
        <dbReference type="Pfam" id="PF07992"/>
    </source>
</evidence>
<dbReference type="Pfam" id="PF04324">
    <property type="entry name" value="Fer2_BFD"/>
    <property type="match status" value="1"/>
</dbReference>
<dbReference type="Gene3D" id="1.10.10.1100">
    <property type="entry name" value="BFD-like [2Fe-2S]-binding domain"/>
    <property type="match status" value="1"/>
</dbReference>
<evidence type="ECO:0000313" key="5">
    <source>
        <dbReference type="Proteomes" id="UP000066480"/>
    </source>
</evidence>
<dbReference type="PATRIC" id="fig|571913.6.peg.2257"/>
<dbReference type="SUPFAM" id="SSF51905">
    <property type="entry name" value="FAD/NAD(P)-binding domain"/>
    <property type="match status" value="1"/>
</dbReference>
<evidence type="ECO:0000256" key="1">
    <source>
        <dbReference type="ARBA" id="ARBA00023002"/>
    </source>
</evidence>
<dbReference type="Pfam" id="PF07992">
    <property type="entry name" value="Pyr_redox_2"/>
    <property type="match status" value="1"/>
</dbReference>
<dbReference type="InterPro" id="IPR041854">
    <property type="entry name" value="BFD-like_2Fe2S-bd_dom_sf"/>
</dbReference>
<feature type="domain" description="FAD/NAD(P)-binding" evidence="3">
    <location>
        <begin position="5"/>
        <end position="312"/>
    </location>
</feature>
<keyword evidence="5" id="KW-1185">Reference proteome</keyword>
<dbReference type="Proteomes" id="UP000066480">
    <property type="component" value="Chromosome"/>
</dbReference>
<dbReference type="GO" id="GO:0016491">
    <property type="term" value="F:oxidoreductase activity"/>
    <property type="evidence" value="ECO:0007669"/>
    <property type="project" value="UniProtKB-KW"/>
</dbReference>
<dbReference type="STRING" id="571913.VV02_11055"/>
<dbReference type="InterPro" id="IPR036188">
    <property type="entry name" value="FAD/NAD-bd_sf"/>
</dbReference>
<evidence type="ECO:0000313" key="4">
    <source>
        <dbReference type="EMBL" id="AKU16277.1"/>
    </source>
</evidence>
<dbReference type="InterPro" id="IPR017224">
    <property type="entry name" value="Opine_Oxase_asu/HCN_bsu"/>
</dbReference>
<dbReference type="Gene3D" id="3.50.50.60">
    <property type="entry name" value="FAD/NAD(P)-binding domain"/>
    <property type="match status" value="2"/>
</dbReference>
<sequence length="454" mass="47137">MTGRHVAVVGAGPAGLAAAAAAARAGAEVTLIDQSDSLGGQYHRQAAPQLRTPDAVGPTAPEGVTWLRSATVWAIEDGTTVRVVTGPSDGTDRTQHCLRADALVLCPGAHDRVLPFPGWDLPGVYTAGAAQALAKRERLAIGRRVLIAGTGPFLLPVAQTLSSVGAEVVAVLEAQRPNHLARHWLARPHELRSHLEKVWELSGYVTGLARSRTQYRPGWGVVAARGDGRVEEAVIARLSPDWSVRAGTETTIAVDAVAVGHGFTPALELPLAAGCTVTDDQFVEVDEHQRTSVADVFAAGEVTSIAGEAGAAAEGAVAGWIAGGGSADAIAPQLRARDVWRGFARRLAGATAIGPGSLEWLRPDTVICRCEDVPYDVVRQALADPVTSGTAAVRLGTRAGLGPCQGRTCGPTIAALTRATGHADPSQTTRPISTPIRLGELVHADRTTKQGEAS</sequence>
<evidence type="ECO:0000259" key="2">
    <source>
        <dbReference type="Pfam" id="PF04324"/>
    </source>
</evidence>
<dbReference type="OrthoDB" id="9801699at2"/>
<reference evidence="4 5" key="1">
    <citation type="submission" date="2015-03" db="EMBL/GenBank/DDBJ databases">
        <title>Luteipulveratus halotolerans sp. nov., a novel actinobacterium (Dermacoccaceae) from Sarawak, Malaysia.</title>
        <authorList>
            <person name="Juboi H."/>
            <person name="Basik A."/>
            <person name="Shamsul S.S."/>
            <person name="Arnold P."/>
            <person name="Schmitt E.K."/>
            <person name="Sanglier J.-J."/>
            <person name="Yeo T."/>
        </authorList>
    </citation>
    <scope>NUCLEOTIDE SEQUENCE [LARGE SCALE GENOMIC DNA]</scope>
    <source>
        <strain evidence="4 5">MN07-A0370</strain>
    </source>
</reference>
<dbReference type="InterPro" id="IPR007419">
    <property type="entry name" value="BFD-like_2Fe2S-bd_dom"/>
</dbReference>
<dbReference type="PANTHER" id="PTHR42949">
    <property type="entry name" value="ANAEROBIC GLYCEROL-3-PHOSPHATE DEHYDROGENASE SUBUNIT B"/>
    <property type="match status" value="1"/>
</dbReference>
<dbReference type="PANTHER" id="PTHR42949:SF3">
    <property type="entry name" value="ANAEROBIC GLYCEROL-3-PHOSPHATE DEHYDROGENASE SUBUNIT B"/>
    <property type="match status" value="1"/>
</dbReference>
<proteinExistence type="predicted"/>
<dbReference type="PRINTS" id="PR00411">
    <property type="entry name" value="PNDRDTASEI"/>
</dbReference>
<dbReference type="RefSeq" id="WP_052591595.1">
    <property type="nucleotide sequence ID" value="NZ_CP011112.1"/>
</dbReference>
<accession>A0A0K1JHT7</accession>
<dbReference type="InterPro" id="IPR051691">
    <property type="entry name" value="Metab_Enz_Cyan_OpOx_G3PDH"/>
</dbReference>
<name>A0A0K1JHT7_9MICO</name>
<organism evidence="4 5">
    <name type="scientific">Luteipulveratus mongoliensis</name>
    <dbReference type="NCBI Taxonomy" id="571913"/>
    <lineage>
        <taxon>Bacteria</taxon>
        <taxon>Bacillati</taxon>
        <taxon>Actinomycetota</taxon>
        <taxon>Actinomycetes</taxon>
        <taxon>Micrococcales</taxon>
        <taxon>Dermacoccaceae</taxon>
        <taxon>Luteipulveratus</taxon>
    </lineage>
</organism>
<dbReference type="PRINTS" id="PR00368">
    <property type="entry name" value="FADPNR"/>
</dbReference>